<proteinExistence type="predicted"/>
<protein>
    <submittedName>
        <fullName evidence="1">Uncharacterized protein</fullName>
    </submittedName>
</protein>
<dbReference type="EMBL" id="AMZH03002229">
    <property type="protein sequence ID" value="RRT76306.1"/>
    <property type="molecule type" value="Genomic_DNA"/>
</dbReference>
<name>A0A427AJE0_ENSVE</name>
<evidence type="ECO:0000313" key="2">
    <source>
        <dbReference type="Proteomes" id="UP000287651"/>
    </source>
</evidence>
<dbReference type="Proteomes" id="UP000287651">
    <property type="component" value="Unassembled WGS sequence"/>
</dbReference>
<gene>
    <name evidence="1" type="ORF">B296_00029336</name>
</gene>
<sequence>GGGTYSPLARRWEELHKVVRLVSRRERKARSIASTTEAVVESIGGGGRSSTRVRSGSCGRERWLLRVRNYVIE</sequence>
<evidence type="ECO:0000313" key="1">
    <source>
        <dbReference type="EMBL" id="RRT76306.1"/>
    </source>
</evidence>
<reference evidence="1 2" key="1">
    <citation type="journal article" date="2014" name="Agronomy (Basel)">
        <title>A Draft Genome Sequence for Ensete ventricosum, the Drought-Tolerant Tree Against Hunger.</title>
        <authorList>
            <person name="Harrison J."/>
            <person name="Moore K.A."/>
            <person name="Paszkiewicz K."/>
            <person name="Jones T."/>
            <person name="Grant M."/>
            <person name="Ambacheew D."/>
            <person name="Muzemil S."/>
            <person name="Studholme D.J."/>
        </authorList>
    </citation>
    <scope>NUCLEOTIDE SEQUENCE [LARGE SCALE GENOMIC DNA]</scope>
</reference>
<dbReference type="AlphaFoldDB" id="A0A427AJE0"/>
<feature type="non-terminal residue" evidence="1">
    <location>
        <position position="1"/>
    </location>
</feature>
<comment type="caution">
    <text evidence="1">The sequence shown here is derived from an EMBL/GenBank/DDBJ whole genome shotgun (WGS) entry which is preliminary data.</text>
</comment>
<accession>A0A427AJE0</accession>
<organism evidence="1 2">
    <name type="scientific">Ensete ventricosum</name>
    <name type="common">Abyssinian banana</name>
    <name type="synonym">Musa ensete</name>
    <dbReference type="NCBI Taxonomy" id="4639"/>
    <lineage>
        <taxon>Eukaryota</taxon>
        <taxon>Viridiplantae</taxon>
        <taxon>Streptophyta</taxon>
        <taxon>Embryophyta</taxon>
        <taxon>Tracheophyta</taxon>
        <taxon>Spermatophyta</taxon>
        <taxon>Magnoliopsida</taxon>
        <taxon>Liliopsida</taxon>
        <taxon>Zingiberales</taxon>
        <taxon>Musaceae</taxon>
        <taxon>Ensete</taxon>
    </lineage>
</organism>